<dbReference type="EMBL" id="CP101717">
    <property type="protein sequence ID" value="WLD58792.1"/>
    <property type="molecule type" value="Genomic_DNA"/>
</dbReference>
<evidence type="ECO:0000256" key="7">
    <source>
        <dbReference type="PIRSR" id="PIRSR038994-2"/>
    </source>
</evidence>
<reference evidence="10" key="1">
    <citation type="submission" date="2022-07" db="EMBL/GenBank/DDBJ databases">
        <title>Complete genome sequence of Salinispirillum sp. LH10-3-1 capable of multiple carbohydrate inversion isolated from a soda lake.</title>
        <authorList>
            <person name="Liu J."/>
            <person name="Zhai Y."/>
            <person name="Zhang H."/>
            <person name="Yang H."/>
            <person name="Qu J."/>
            <person name="Li J."/>
        </authorList>
    </citation>
    <scope>NUCLEOTIDE SEQUENCE</scope>
    <source>
        <strain evidence="10">LH 10-3-1</strain>
    </source>
</reference>
<dbReference type="Gene3D" id="2.30.40.10">
    <property type="entry name" value="Urease, subunit C, domain 1"/>
    <property type="match status" value="1"/>
</dbReference>
<dbReference type="RefSeq" id="WP_304996078.1">
    <property type="nucleotide sequence ID" value="NZ_CP101717.1"/>
</dbReference>
<proteinExistence type="inferred from homology"/>
<comment type="similarity">
    <text evidence="1 5">Belongs to the metallo-dependent hydrolases superfamily. NagA family.</text>
</comment>
<accession>A0AB38YHH3</accession>
<dbReference type="InterPro" id="IPR011059">
    <property type="entry name" value="Metal-dep_hydrolase_composite"/>
</dbReference>
<dbReference type="PANTHER" id="PTHR11113">
    <property type="entry name" value="N-ACETYLGLUCOSAMINE-6-PHOSPHATE DEACETYLASE"/>
    <property type="match status" value="1"/>
</dbReference>
<evidence type="ECO:0000256" key="8">
    <source>
        <dbReference type="PIRSR" id="PIRSR038994-3"/>
    </source>
</evidence>
<keyword evidence="3 5" id="KW-0378">Hydrolase</keyword>
<dbReference type="GO" id="GO:0008448">
    <property type="term" value="F:N-acetylglucosamine-6-phosphate deacetylase activity"/>
    <property type="evidence" value="ECO:0007669"/>
    <property type="project" value="UniProtKB-EC"/>
</dbReference>
<feature type="domain" description="Amidohydrolase-related" evidence="9">
    <location>
        <begin position="51"/>
        <end position="375"/>
    </location>
</feature>
<dbReference type="InterPro" id="IPR003764">
    <property type="entry name" value="GlcNAc_6-P_deAcase"/>
</dbReference>
<dbReference type="NCBIfam" id="TIGR00221">
    <property type="entry name" value="nagA"/>
    <property type="match status" value="1"/>
</dbReference>
<keyword evidence="4 5" id="KW-0119">Carbohydrate metabolism</keyword>
<dbReference type="CDD" id="cd00854">
    <property type="entry name" value="NagA"/>
    <property type="match status" value="1"/>
</dbReference>
<evidence type="ECO:0000256" key="4">
    <source>
        <dbReference type="ARBA" id="ARBA00023277"/>
    </source>
</evidence>
<feature type="binding site" evidence="8">
    <location>
        <position position="128"/>
    </location>
    <ligand>
        <name>Zn(2+)</name>
        <dbReference type="ChEBI" id="CHEBI:29105"/>
    </ligand>
</feature>
<organism evidence="10">
    <name type="scientific">Salinispirillum sp. LH 10-3-1</name>
    <dbReference type="NCBI Taxonomy" id="2952525"/>
    <lineage>
        <taxon>Bacteria</taxon>
        <taxon>Pseudomonadati</taxon>
        <taxon>Pseudomonadota</taxon>
        <taxon>Gammaproteobacteria</taxon>
        <taxon>Oceanospirillales</taxon>
        <taxon>Saccharospirillaceae</taxon>
        <taxon>Salinispirillum</taxon>
    </lineage>
</organism>
<evidence type="ECO:0000256" key="6">
    <source>
        <dbReference type="PIRSR" id="PIRSR038994-1"/>
    </source>
</evidence>
<dbReference type="Pfam" id="PF01979">
    <property type="entry name" value="Amidohydro_1"/>
    <property type="match status" value="1"/>
</dbReference>
<dbReference type="SUPFAM" id="SSF51338">
    <property type="entry name" value="Composite domain of metallo-dependent hydrolases"/>
    <property type="match status" value="1"/>
</dbReference>
<dbReference type="PANTHER" id="PTHR11113:SF14">
    <property type="entry name" value="N-ACETYLGLUCOSAMINE-6-PHOSPHATE DEACETYLASE"/>
    <property type="match status" value="1"/>
</dbReference>
<evidence type="ECO:0000256" key="1">
    <source>
        <dbReference type="ARBA" id="ARBA00010716"/>
    </source>
</evidence>
<dbReference type="Gene3D" id="3.20.20.140">
    <property type="entry name" value="Metal-dependent hydrolases"/>
    <property type="match status" value="1"/>
</dbReference>
<feature type="binding site" evidence="7">
    <location>
        <begin position="217"/>
        <end position="218"/>
    </location>
    <ligand>
        <name>substrate</name>
    </ligand>
</feature>
<protein>
    <submittedName>
        <fullName evidence="10">N-acetylglucosamine-6-phosphate deacetylase</fullName>
        <ecNumber evidence="10">3.5.1.25</ecNumber>
    </submittedName>
</protein>
<evidence type="ECO:0000256" key="5">
    <source>
        <dbReference type="PIRNR" id="PIRNR038994"/>
    </source>
</evidence>
<keyword evidence="2 8" id="KW-0479">Metal-binding</keyword>
<feature type="binding site" evidence="8">
    <location>
        <position position="214"/>
    </location>
    <ligand>
        <name>Zn(2+)</name>
        <dbReference type="ChEBI" id="CHEBI:29105"/>
    </ligand>
</feature>
<name>A0AB38YHH3_9GAMM</name>
<feature type="binding site" evidence="7">
    <location>
        <position position="225"/>
    </location>
    <ligand>
        <name>substrate</name>
    </ligand>
</feature>
<dbReference type="GO" id="GO:0046872">
    <property type="term" value="F:metal ion binding"/>
    <property type="evidence" value="ECO:0007669"/>
    <property type="project" value="UniProtKB-KW"/>
</dbReference>
<feature type="binding site" evidence="7">
    <location>
        <begin position="305"/>
        <end position="307"/>
    </location>
    <ligand>
        <name>substrate</name>
    </ligand>
</feature>
<dbReference type="SUPFAM" id="SSF51556">
    <property type="entry name" value="Metallo-dependent hydrolases"/>
    <property type="match status" value="1"/>
</dbReference>
<dbReference type="InterPro" id="IPR032466">
    <property type="entry name" value="Metal_Hydrolase"/>
</dbReference>
<feature type="binding site" evidence="8">
    <location>
        <position position="193"/>
    </location>
    <ligand>
        <name>Zn(2+)</name>
        <dbReference type="ChEBI" id="CHEBI:29105"/>
    </ligand>
</feature>
<comment type="cofactor">
    <cofactor evidence="8">
        <name>a divalent metal cation</name>
        <dbReference type="ChEBI" id="CHEBI:60240"/>
    </cofactor>
    <text evidence="8">Binds 1 divalent metal cation per subunit.</text>
</comment>
<dbReference type="PIRSF" id="PIRSF038994">
    <property type="entry name" value="NagA"/>
    <property type="match status" value="1"/>
</dbReference>
<evidence type="ECO:0000313" key="10">
    <source>
        <dbReference type="EMBL" id="WLD58792.1"/>
    </source>
</evidence>
<sequence>MKSAILGAKLFTGERFLDHHAIILDGKSIEAVIPQSEVPTSLACQTLNGGIVAPGFIDLQVNGGGGVLFNNDPSVDALARITAGHRTVGTTSLLPTTISDRRENLEACIDAVKAAMPSNPGLLGVHIEGPFFNTERRGVHREEYIRAITEGDIDFLSHIAPDMRILLTLAPEMTQPGQIARLVRAGVQVSAGHSNASYADVERAIREGLTGFTHLYNAMRSFQGREPGVVGAALADSSTYAGIIVDNYHVHRESVRLAYRAKPLGKLYLVSDSMATIGAEEPWFELYGERITAVDGRLISAEGRLAGSAIGLVDAVRLCVNDIGIPLDHALRMASRFPAEYLSVDDELGWIKPGHRADLVHLTAELTVSGTWVAGGYQAH</sequence>
<feature type="binding site" evidence="7">
    <location>
        <position position="139"/>
    </location>
    <ligand>
        <name>substrate</name>
    </ligand>
</feature>
<evidence type="ECO:0000259" key="9">
    <source>
        <dbReference type="Pfam" id="PF01979"/>
    </source>
</evidence>
<feature type="binding site" evidence="7">
    <location>
        <position position="249"/>
    </location>
    <ligand>
        <name>substrate</name>
    </ligand>
</feature>
<evidence type="ECO:0000256" key="2">
    <source>
        <dbReference type="ARBA" id="ARBA00022723"/>
    </source>
</evidence>
<evidence type="ECO:0000256" key="3">
    <source>
        <dbReference type="ARBA" id="ARBA00022801"/>
    </source>
</evidence>
<feature type="active site" description="Proton donor/acceptor" evidence="6">
    <location>
        <position position="272"/>
    </location>
</feature>
<dbReference type="InterPro" id="IPR006680">
    <property type="entry name" value="Amidohydro-rel"/>
</dbReference>
<dbReference type="AlphaFoldDB" id="A0AB38YHH3"/>
<dbReference type="EC" id="3.5.1.25" evidence="10"/>
<gene>
    <name evidence="10" type="primary">nagA</name>
    <name evidence="10" type="ORF">NFC81_03105</name>
</gene>
<dbReference type="GO" id="GO:0006046">
    <property type="term" value="P:N-acetylglucosamine catabolic process"/>
    <property type="evidence" value="ECO:0007669"/>
    <property type="project" value="TreeGrafter"/>
</dbReference>